<accession>A0ABV0JCV1</accession>
<dbReference type="SUPFAM" id="SSF53955">
    <property type="entry name" value="Lysozyme-like"/>
    <property type="match status" value="1"/>
</dbReference>
<dbReference type="InterPro" id="IPR023346">
    <property type="entry name" value="Lysozyme-like_dom_sf"/>
</dbReference>
<dbReference type="SUPFAM" id="SSF47090">
    <property type="entry name" value="PGBD-like"/>
    <property type="match status" value="1"/>
</dbReference>
<organism evidence="1 2">
    <name type="scientific">Trichocoleus desertorum GB2-A4</name>
    <dbReference type="NCBI Taxonomy" id="2933944"/>
    <lineage>
        <taxon>Bacteria</taxon>
        <taxon>Bacillati</taxon>
        <taxon>Cyanobacteriota</taxon>
        <taxon>Cyanophyceae</taxon>
        <taxon>Leptolyngbyales</taxon>
        <taxon>Trichocoleusaceae</taxon>
        <taxon>Trichocoleus</taxon>
    </lineage>
</organism>
<proteinExistence type="predicted"/>
<dbReference type="Gene3D" id="1.10.530.10">
    <property type="match status" value="1"/>
</dbReference>
<gene>
    <name evidence="1" type="ORF">NC998_21135</name>
</gene>
<evidence type="ECO:0000313" key="2">
    <source>
        <dbReference type="Proteomes" id="UP001464891"/>
    </source>
</evidence>
<evidence type="ECO:0000313" key="1">
    <source>
        <dbReference type="EMBL" id="MEP0819607.1"/>
    </source>
</evidence>
<reference evidence="1 2" key="1">
    <citation type="submission" date="2022-04" db="EMBL/GenBank/DDBJ databases">
        <title>Positive selection, recombination, and allopatry shape intraspecific diversity of widespread and dominant cyanobacteria.</title>
        <authorList>
            <person name="Wei J."/>
            <person name="Shu W."/>
            <person name="Hu C."/>
        </authorList>
    </citation>
    <scope>NUCLEOTIDE SEQUENCE [LARGE SCALE GENOMIC DNA]</scope>
    <source>
        <strain evidence="1 2">GB2-A4</strain>
    </source>
</reference>
<keyword evidence="2" id="KW-1185">Reference proteome</keyword>
<protein>
    <recommendedName>
        <fullName evidence="3">Chitinase</fullName>
    </recommendedName>
</protein>
<dbReference type="Proteomes" id="UP001464891">
    <property type="component" value="Unassembled WGS sequence"/>
</dbReference>
<dbReference type="Gene3D" id="1.10.101.10">
    <property type="entry name" value="PGBD-like superfamily/PGBD"/>
    <property type="match status" value="1"/>
</dbReference>
<dbReference type="RefSeq" id="WP_190440645.1">
    <property type="nucleotide sequence ID" value="NZ_JAMPKM010000015.1"/>
</dbReference>
<name>A0ABV0JCV1_9CYAN</name>
<evidence type="ECO:0008006" key="3">
    <source>
        <dbReference type="Google" id="ProtNLM"/>
    </source>
</evidence>
<dbReference type="InterPro" id="IPR036365">
    <property type="entry name" value="PGBD-like_sf"/>
</dbReference>
<dbReference type="InterPro" id="IPR036366">
    <property type="entry name" value="PGBDSf"/>
</dbReference>
<comment type="caution">
    <text evidence="1">The sequence shown here is derived from an EMBL/GenBank/DDBJ whole genome shotgun (WGS) entry which is preliminary data.</text>
</comment>
<dbReference type="EMBL" id="JAMPKM010000015">
    <property type="protein sequence ID" value="MEP0819607.1"/>
    <property type="molecule type" value="Genomic_DNA"/>
</dbReference>
<sequence>MKLQDICQSGVPIPIEHLLDDSQLAQQIQVRLKALGLLGGKADGLYGPITEAAWKQFCNAFDFADEEITPAIAEQLIECKQLPGLGMVEPRTVASILNCPLDEVQSHLPAVLTALAEHNILDKPTLVAAIATIGVETGGFRPIKEYGDDEYFTQNYEWRDDLGNVCAGDGCRYHGRGFIQITGRANYRDYGLRLHLPLEEKPDLALDPVVGAKILALYFSDRGVFLAARNHNWRRVRLLVNGGDNGIDEFMGFIERAIADIGL</sequence>